<dbReference type="SUPFAM" id="SSF82689">
    <property type="entry name" value="Mechanosensitive channel protein MscS (YggB), C-terminal domain"/>
    <property type="match status" value="1"/>
</dbReference>
<keyword evidence="4 7" id="KW-0812">Transmembrane</keyword>
<feature type="transmembrane region" description="Helical" evidence="7">
    <location>
        <begin position="16"/>
        <end position="33"/>
    </location>
</feature>
<dbReference type="InterPro" id="IPR049142">
    <property type="entry name" value="MS_channel_1st"/>
</dbReference>
<dbReference type="Gene3D" id="2.30.30.60">
    <property type="match status" value="1"/>
</dbReference>
<comment type="caution">
    <text evidence="11">The sequence shown here is derived from an EMBL/GenBank/DDBJ whole genome shotgun (WGS) entry which is preliminary data.</text>
</comment>
<dbReference type="Pfam" id="PF21088">
    <property type="entry name" value="MS_channel_1st"/>
    <property type="match status" value="1"/>
</dbReference>
<dbReference type="Gene3D" id="3.30.70.100">
    <property type="match status" value="1"/>
</dbReference>
<dbReference type="RefSeq" id="WP_209591079.1">
    <property type="nucleotide sequence ID" value="NZ_JAGGMU010000002.1"/>
</dbReference>
<feature type="transmembrane region" description="Helical" evidence="7">
    <location>
        <begin position="54"/>
        <end position="76"/>
    </location>
</feature>
<dbReference type="Pfam" id="PF21082">
    <property type="entry name" value="MS_channel_3rd"/>
    <property type="match status" value="1"/>
</dbReference>
<dbReference type="PANTHER" id="PTHR43634">
    <property type="entry name" value="OW CONDUCTANCE MECHANOSENSITIVE CHANNEL"/>
    <property type="match status" value="1"/>
</dbReference>
<evidence type="ECO:0000256" key="3">
    <source>
        <dbReference type="ARBA" id="ARBA00022475"/>
    </source>
</evidence>
<feature type="transmembrane region" description="Helical" evidence="7">
    <location>
        <begin position="96"/>
        <end position="115"/>
    </location>
</feature>
<dbReference type="InterPro" id="IPR011014">
    <property type="entry name" value="MscS_channel_TM-2"/>
</dbReference>
<evidence type="ECO:0000313" key="12">
    <source>
        <dbReference type="Proteomes" id="UP000740329"/>
    </source>
</evidence>
<evidence type="ECO:0000256" key="1">
    <source>
        <dbReference type="ARBA" id="ARBA00004651"/>
    </source>
</evidence>
<dbReference type="Proteomes" id="UP000740329">
    <property type="component" value="Unassembled WGS sequence"/>
</dbReference>
<dbReference type="InterPro" id="IPR006685">
    <property type="entry name" value="MscS_channel_2nd"/>
</dbReference>
<keyword evidence="3" id="KW-1003">Cell membrane</keyword>
<evidence type="ECO:0000256" key="4">
    <source>
        <dbReference type="ARBA" id="ARBA00022692"/>
    </source>
</evidence>
<dbReference type="InterPro" id="IPR023408">
    <property type="entry name" value="MscS_beta-dom_sf"/>
</dbReference>
<dbReference type="InterPro" id="IPR010920">
    <property type="entry name" value="LSM_dom_sf"/>
</dbReference>
<dbReference type="GO" id="GO:0005886">
    <property type="term" value="C:plasma membrane"/>
    <property type="evidence" value="ECO:0007669"/>
    <property type="project" value="UniProtKB-SubCell"/>
</dbReference>
<sequence>MEFINDMLFGNPIYKYFYFIIYVLLGILVAKLIKKLLEYRLKNKIKNGRNGIDCIFIDSAITPIVIFIFTSAVRYASLSLTLEPHCRVLLNDAISISYIIAMVLFTMSFIDKMFVHYINPRIEDSDNRLHGHILPPVRKLLKIMIILGAIILALENMGFNIATVVAGLGIGGLAVALASKPTLENFIAGIIIYTDNTFITHDWIKWDTGQGFVEEIGLRSTKIRSFDDSLLIIPNMDIINSEIENKSARRKRRTVVTLGLTYDTSKEEIIKATNIVKKILNDEEGVVDPIRVNFTNYGSYSLDIRVEYYVNNLSYDYYLNTCENVNLKIREEFEKENLDFAFPSQTLYLSKENIENTN</sequence>
<keyword evidence="5 7" id="KW-1133">Transmembrane helix</keyword>
<dbReference type="InterPro" id="IPR011066">
    <property type="entry name" value="MscS_channel_C_sf"/>
</dbReference>
<dbReference type="Gene3D" id="1.10.287.1260">
    <property type="match status" value="1"/>
</dbReference>
<dbReference type="InterPro" id="IPR006686">
    <property type="entry name" value="MscS_channel_CS"/>
</dbReference>
<evidence type="ECO:0000256" key="2">
    <source>
        <dbReference type="ARBA" id="ARBA00008017"/>
    </source>
</evidence>
<reference evidence="11" key="1">
    <citation type="submission" date="2021-03" db="EMBL/GenBank/DDBJ databases">
        <title>Genomic Encyclopedia of Type Strains, Phase IV (KMG-V): Genome sequencing to study the core and pangenomes of soil and plant-associated prokaryotes.</title>
        <authorList>
            <person name="Whitman W."/>
        </authorList>
    </citation>
    <scope>NUCLEOTIDE SEQUENCE</scope>
    <source>
        <strain evidence="11">C4</strain>
    </source>
</reference>
<dbReference type="InterPro" id="IPR045042">
    <property type="entry name" value="YnaI-like"/>
</dbReference>
<evidence type="ECO:0000256" key="7">
    <source>
        <dbReference type="SAM" id="Phobius"/>
    </source>
</evidence>
<organism evidence="11 12">
    <name type="scientific">Methanococcus voltae</name>
    <dbReference type="NCBI Taxonomy" id="2188"/>
    <lineage>
        <taxon>Archaea</taxon>
        <taxon>Methanobacteriati</taxon>
        <taxon>Methanobacteriota</taxon>
        <taxon>Methanomada group</taxon>
        <taxon>Methanococci</taxon>
        <taxon>Methanococcales</taxon>
        <taxon>Methanococcaceae</taxon>
        <taxon>Methanococcus</taxon>
    </lineage>
</organism>
<evidence type="ECO:0000313" key="11">
    <source>
        <dbReference type="EMBL" id="MBP2201617.1"/>
    </source>
</evidence>
<evidence type="ECO:0000256" key="5">
    <source>
        <dbReference type="ARBA" id="ARBA00022989"/>
    </source>
</evidence>
<dbReference type="PROSITE" id="PS01246">
    <property type="entry name" value="UPF0003"/>
    <property type="match status" value="1"/>
</dbReference>
<comment type="similarity">
    <text evidence="2">Belongs to the MscS (TC 1.A.23) family.</text>
</comment>
<evidence type="ECO:0000259" key="10">
    <source>
        <dbReference type="Pfam" id="PF21088"/>
    </source>
</evidence>
<dbReference type="OrthoDB" id="121853at2157"/>
<evidence type="ECO:0000259" key="9">
    <source>
        <dbReference type="Pfam" id="PF21082"/>
    </source>
</evidence>
<name>A0A8J7RE70_METVO</name>
<dbReference type="AlphaFoldDB" id="A0A8J7RE70"/>
<gene>
    <name evidence="11" type="ORF">J3E07_001029</name>
</gene>
<accession>A0A8J7RE70</accession>
<keyword evidence="6 7" id="KW-0472">Membrane</keyword>
<dbReference type="InterPro" id="IPR049278">
    <property type="entry name" value="MS_channel_C"/>
</dbReference>
<evidence type="ECO:0000259" key="8">
    <source>
        <dbReference type="Pfam" id="PF00924"/>
    </source>
</evidence>
<dbReference type="SUPFAM" id="SSF82861">
    <property type="entry name" value="Mechanosensitive channel protein MscS (YggB), transmembrane region"/>
    <property type="match status" value="1"/>
</dbReference>
<dbReference type="Pfam" id="PF00924">
    <property type="entry name" value="MS_channel_2nd"/>
    <property type="match status" value="1"/>
</dbReference>
<evidence type="ECO:0000256" key="6">
    <source>
        <dbReference type="ARBA" id="ARBA00023136"/>
    </source>
</evidence>
<dbReference type="EMBL" id="JAGGMV010000002">
    <property type="protein sequence ID" value="MBP2201617.1"/>
    <property type="molecule type" value="Genomic_DNA"/>
</dbReference>
<dbReference type="GO" id="GO:0055085">
    <property type="term" value="P:transmembrane transport"/>
    <property type="evidence" value="ECO:0007669"/>
    <property type="project" value="InterPro"/>
</dbReference>
<feature type="domain" description="Mechanosensitive ion channel MscS" evidence="8">
    <location>
        <begin position="183"/>
        <end position="247"/>
    </location>
</feature>
<protein>
    <submittedName>
        <fullName evidence="11">MscS family membrane protein</fullName>
    </submittedName>
</protein>
<comment type="subcellular location">
    <subcellularLocation>
        <location evidence="1">Cell membrane</location>
        <topology evidence="1">Multi-pass membrane protein</topology>
    </subcellularLocation>
</comment>
<feature type="domain" description="Mechanosensitive ion channel transmembrane helices 2/3" evidence="10">
    <location>
        <begin position="139"/>
        <end position="180"/>
    </location>
</feature>
<dbReference type="PANTHER" id="PTHR43634:SF2">
    <property type="entry name" value="LOW CONDUCTANCE MECHANOSENSITIVE CHANNEL YNAI"/>
    <property type="match status" value="1"/>
</dbReference>
<feature type="domain" description="Mechanosensitive ion channel MscS C-terminal" evidence="9">
    <location>
        <begin position="255"/>
        <end position="340"/>
    </location>
</feature>
<proteinExistence type="inferred from homology"/>
<dbReference type="SUPFAM" id="SSF50182">
    <property type="entry name" value="Sm-like ribonucleoproteins"/>
    <property type="match status" value="1"/>
</dbReference>